<dbReference type="Gene3D" id="3.40.50.150">
    <property type="entry name" value="Vaccinia Virus protein VP39"/>
    <property type="match status" value="1"/>
</dbReference>
<gene>
    <name evidence="5" type="ORF">ELAC_1409</name>
</gene>
<proteinExistence type="predicted"/>
<dbReference type="GO" id="GO:0032259">
    <property type="term" value="P:methylation"/>
    <property type="evidence" value="ECO:0007669"/>
    <property type="project" value="UniProtKB-KW"/>
</dbReference>
<name>A0A0H5E657_9BACT</name>
<dbReference type="CDD" id="cd02440">
    <property type="entry name" value="AdoMet_MTases"/>
    <property type="match status" value="1"/>
</dbReference>
<reference evidence="6" key="1">
    <citation type="submission" date="2015-06" db="EMBL/GenBank/DDBJ databases">
        <authorList>
            <person name="Bertelli C."/>
        </authorList>
    </citation>
    <scope>NUCLEOTIDE SEQUENCE [LARGE SCALE GENOMIC DNA]</scope>
    <source>
        <strain evidence="6">CRIB-30</strain>
    </source>
</reference>
<evidence type="ECO:0000256" key="2">
    <source>
        <dbReference type="ARBA" id="ARBA00022679"/>
    </source>
</evidence>
<dbReference type="Proteomes" id="UP000220251">
    <property type="component" value="Unassembled WGS sequence"/>
</dbReference>
<keyword evidence="3" id="KW-0949">S-adenosyl-L-methionine</keyword>
<accession>A0A0H5E657</accession>
<feature type="transmembrane region" description="Helical" evidence="4">
    <location>
        <begin position="6"/>
        <end position="26"/>
    </location>
</feature>
<evidence type="ECO:0000313" key="6">
    <source>
        <dbReference type="Proteomes" id="UP000220251"/>
    </source>
</evidence>
<dbReference type="PANTHER" id="PTHR13610">
    <property type="entry name" value="METHYLTRANSFERASE DOMAIN-CONTAINING PROTEIN"/>
    <property type="match status" value="1"/>
</dbReference>
<dbReference type="GO" id="GO:0016279">
    <property type="term" value="F:protein-lysine N-methyltransferase activity"/>
    <property type="evidence" value="ECO:0007669"/>
    <property type="project" value="InterPro"/>
</dbReference>
<protein>
    <submittedName>
        <fullName evidence="5">Conserved putative membrane protein</fullName>
    </submittedName>
</protein>
<evidence type="ECO:0000313" key="5">
    <source>
        <dbReference type="EMBL" id="CRX38745.1"/>
    </source>
</evidence>
<sequence length="204" mass="23403">MKIVILFFVLLILILWIWFSVILWSLRNGISPMPTTDKARKKVLSSIPHETQGVVVDLGSGWGNMVTQLAKLLPHCQVVGYETSPIPFFLSKCWKKFERLSNLQLKRMNFFEASLKDVSLVYCYLYPAAMERLKKKFEEELKPGTVVISNTFAVPGWEPVQILQLADIYHTRIYVYVKNNSNVAALHAKAEDEEIKIPLTMAKK</sequence>
<organism evidence="5 6">
    <name type="scientific">Estrella lausannensis</name>
    <dbReference type="NCBI Taxonomy" id="483423"/>
    <lineage>
        <taxon>Bacteria</taxon>
        <taxon>Pseudomonadati</taxon>
        <taxon>Chlamydiota</taxon>
        <taxon>Chlamydiia</taxon>
        <taxon>Parachlamydiales</taxon>
        <taxon>Candidatus Criblamydiaceae</taxon>
        <taxon>Estrella</taxon>
    </lineage>
</organism>
<dbReference type="PANTHER" id="PTHR13610:SF9">
    <property type="entry name" value="FI06469P"/>
    <property type="match status" value="1"/>
</dbReference>
<keyword evidence="2" id="KW-0808">Transferase</keyword>
<dbReference type="InterPro" id="IPR029063">
    <property type="entry name" value="SAM-dependent_MTases_sf"/>
</dbReference>
<evidence type="ECO:0000256" key="4">
    <source>
        <dbReference type="SAM" id="Phobius"/>
    </source>
</evidence>
<dbReference type="EMBL" id="CWGJ01000019">
    <property type="protein sequence ID" value="CRX38745.1"/>
    <property type="molecule type" value="Genomic_DNA"/>
</dbReference>
<keyword evidence="4" id="KW-0812">Transmembrane</keyword>
<evidence type="ECO:0000256" key="3">
    <source>
        <dbReference type="ARBA" id="ARBA00022691"/>
    </source>
</evidence>
<keyword evidence="4" id="KW-1133">Transmembrane helix</keyword>
<evidence type="ECO:0000256" key="1">
    <source>
        <dbReference type="ARBA" id="ARBA00022603"/>
    </source>
</evidence>
<dbReference type="AlphaFoldDB" id="A0A0H5E657"/>
<keyword evidence="6" id="KW-1185">Reference proteome</keyword>
<keyword evidence="1" id="KW-0489">Methyltransferase</keyword>
<keyword evidence="4" id="KW-0472">Membrane</keyword>
<dbReference type="InterPro" id="IPR026170">
    <property type="entry name" value="FAM173A/B"/>
</dbReference>
<dbReference type="SUPFAM" id="SSF53335">
    <property type="entry name" value="S-adenosyl-L-methionine-dependent methyltransferases"/>
    <property type="match status" value="1"/>
</dbReference>